<reference evidence="3" key="1">
    <citation type="submission" date="2016-11" db="UniProtKB">
        <authorList>
            <consortium name="WormBaseParasite"/>
        </authorList>
    </citation>
    <scope>IDENTIFICATION</scope>
</reference>
<proteinExistence type="predicted"/>
<keyword evidence="2" id="KW-1185">Reference proteome</keyword>
<organism evidence="2 3">
    <name type="scientific">Macrostomum lignano</name>
    <dbReference type="NCBI Taxonomy" id="282301"/>
    <lineage>
        <taxon>Eukaryota</taxon>
        <taxon>Metazoa</taxon>
        <taxon>Spiralia</taxon>
        <taxon>Lophotrochozoa</taxon>
        <taxon>Platyhelminthes</taxon>
        <taxon>Rhabditophora</taxon>
        <taxon>Macrostomorpha</taxon>
        <taxon>Macrostomida</taxon>
        <taxon>Macrostomidae</taxon>
        <taxon>Macrostomum</taxon>
    </lineage>
</organism>
<evidence type="ECO:0000313" key="2">
    <source>
        <dbReference type="Proteomes" id="UP000095280"/>
    </source>
</evidence>
<dbReference type="InterPro" id="IPR039102">
    <property type="entry name" value="FAM13"/>
</dbReference>
<dbReference type="AlphaFoldDB" id="A0A1I8GI29"/>
<accession>A0A1I8GI29</accession>
<dbReference type="WBParaSite" id="maker-uti_cns_0002089-snap-gene-0.4-mRNA-1">
    <property type="protein sequence ID" value="maker-uti_cns_0002089-snap-gene-0.4-mRNA-1"/>
    <property type="gene ID" value="maker-uti_cns_0002089-snap-gene-0.4"/>
</dbReference>
<feature type="region of interest" description="Disordered" evidence="1">
    <location>
        <begin position="132"/>
        <end position="153"/>
    </location>
</feature>
<name>A0A1I8GI29_9PLAT</name>
<dbReference type="PANTHER" id="PTHR15904">
    <property type="entry name" value="FAM13"/>
    <property type="match status" value="1"/>
</dbReference>
<dbReference type="PANTHER" id="PTHR15904:SF17">
    <property type="entry name" value="RHO-GAP DOMAIN-CONTAINING PROTEIN"/>
    <property type="match status" value="1"/>
</dbReference>
<dbReference type="Proteomes" id="UP000095280">
    <property type="component" value="Unplaced"/>
</dbReference>
<evidence type="ECO:0000256" key="1">
    <source>
        <dbReference type="SAM" id="MobiDB-lite"/>
    </source>
</evidence>
<protein>
    <submittedName>
        <fullName evidence="3">ACB domain-containing protein</fullName>
    </submittedName>
</protein>
<evidence type="ECO:0000313" key="3">
    <source>
        <dbReference type="WBParaSite" id="maker-uti_cns_0002089-snap-gene-0.4-mRNA-1"/>
    </source>
</evidence>
<sequence>MDSRQIADEKLALQKALLLYENLHGRPSTKRDKELIRPLYDRYRQVKKLLARADGGAGDGDGADEGAVGGGGGLGSTNNYATISIPSGGYDWSAGDGARAAGGAARPSRAGSSDFLVTQDFSLLRQTAAAPAAGPPLAPAASRQTPSSGASAASAAATNNLALLTEEIRLTKEEKYKLQKLLKTFEHDFESQTGECAPAFG</sequence>